<gene>
    <name evidence="14" type="ORF">EJ05DRAFT_538708</name>
</gene>
<dbReference type="GeneID" id="54490529"/>
<feature type="compositionally biased region" description="Polar residues" evidence="12">
    <location>
        <begin position="1515"/>
        <end position="1547"/>
    </location>
</feature>
<proteinExistence type="inferred from homology"/>
<dbReference type="PANTHER" id="PTHR46567">
    <property type="entry name" value="MEDIATOR OF RNA POLYMERASE II TRANSCRIPTION SUBUNIT 12"/>
    <property type="match status" value="1"/>
</dbReference>
<dbReference type="Pfam" id="PF09497">
    <property type="entry name" value="Med12"/>
    <property type="match status" value="1"/>
</dbReference>
<dbReference type="InterPro" id="IPR057344">
    <property type="entry name" value="ARM_SRB8"/>
</dbReference>
<comment type="subunit">
    <text evidence="3">Component of the SRB8-11 complex, which itself associates with the Mediator complex.</text>
</comment>
<name>A0A6A6W4I1_9PEZI</name>
<reference evidence="14" key="1">
    <citation type="journal article" date="2020" name="Stud. Mycol.">
        <title>101 Dothideomycetes genomes: a test case for predicting lifestyles and emergence of pathogens.</title>
        <authorList>
            <person name="Haridas S."/>
            <person name="Albert R."/>
            <person name="Binder M."/>
            <person name="Bloem J."/>
            <person name="Labutti K."/>
            <person name="Salamov A."/>
            <person name="Andreopoulos B."/>
            <person name="Baker S."/>
            <person name="Barry K."/>
            <person name="Bills G."/>
            <person name="Bluhm B."/>
            <person name="Cannon C."/>
            <person name="Castanera R."/>
            <person name="Culley D."/>
            <person name="Daum C."/>
            <person name="Ezra D."/>
            <person name="Gonzalez J."/>
            <person name="Henrissat B."/>
            <person name="Kuo A."/>
            <person name="Liang C."/>
            <person name="Lipzen A."/>
            <person name="Lutzoni F."/>
            <person name="Magnuson J."/>
            <person name="Mondo S."/>
            <person name="Nolan M."/>
            <person name="Ohm R."/>
            <person name="Pangilinan J."/>
            <person name="Park H.-J."/>
            <person name="Ramirez L."/>
            <person name="Alfaro M."/>
            <person name="Sun H."/>
            <person name="Tritt A."/>
            <person name="Yoshinaga Y."/>
            <person name="Zwiers L.-H."/>
            <person name="Turgeon B."/>
            <person name="Goodwin S."/>
            <person name="Spatafora J."/>
            <person name="Crous P."/>
            <person name="Grigoriev I."/>
        </authorList>
    </citation>
    <scope>NUCLEOTIDE SEQUENCE</scope>
    <source>
        <strain evidence="14">CBS 121739</strain>
    </source>
</reference>
<dbReference type="OrthoDB" id="20828at2759"/>
<feature type="compositionally biased region" description="Low complexity" evidence="12">
    <location>
        <begin position="1450"/>
        <end position="1467"/>
    </location>
</feature>
<feature type="region of interest" description="Disordered" evidence="12">
    <location>
        <begin position="71"/>
        <end position="97"/>
    </location>
</feature>
<organism evidence="14 15">
    <name type="scientific">Pseudovirgaria hyperparasitica</name>
    <dbReference type="NCBI Taxonomy" id="470096"/>
    <lineage>
        <taxon>Eukaryota</taxon>
        <taxon>Fungi</taxon>
        <taxon>Dikarya</taxon>
        <taxon>Ascomycota</taxon>
        <taxon>Pezizomycotina</taxon>
        <taxon>Dothideomycetes</taxon>
        <taxon>Dothideomycetes incertae sedis</taxon>
        <taxon>Acrospermales</taxon>
        <taxon>Acrospermaceae</taxon>
        <taxon>Pseudovirgaria</taxon>
    </lineage>
</organism>
<keyword evidence="5" id="KW-0678">Repressor</keyword>
<evidence type="ECO:0000256" key="7">
    <source>
        <dbReference type="ARBA" id="ARBA00023159"/>
    </source>
</evidence>
<evidence type="ECO:0000256" key="3">
    <source>
        <dbReference type="ARBA" id="ARBA00011629"/>
    </source>
</evidence>
<comment type="similarity">
    <text evidence="2">Belongs to the Mediator complex subunit 12 family.</text>
</comment>
<keyword evidence="6" id="KW-0805">Transcription regulation</keyword>
<evidence type="ECO:0000256" key="12">
    <source>
        <dbReference type="SAM" id="MobiDB-lite"/>
    </source>
</evidence>
<evidence type="ECO:0000259" key="13">
    <source>
        <dbReference type="SMART" id="SM01281"/>
    </source>
</evidence>
<dbReference type="EMBL" id="ML996573">
    <property type="protein sequence ID" value="KAF2757523.1"/>
    <property type="molecule type" value="Genomic_DNA"/>
</dbReference>
<evidence type="ECO:0000256" key="6">
    <source>
        <dbReference type="ARBA" id="ARBA00023015"/>
    </source>
</evidence>
<feature type="compositionally biased region" description="Low complexity" evidence="12">
    <location>
        <begin position="1490"/>
        <end position="1514"/>
    </location>
</feature>
<feature type="region of interest" description="Disordered" evidence="12">
    <location>
        <begin position="1"/>
        <end position="59"/>
    </location>
</feature>
<comment type="function">
    <text evidence="10">Component of the SRB8-11 complex. The SRB8-11 complex is a regulatory module of the Mediator complex which is itself involved in regulation of basal and activated RNA polymerase II-dependent transcription. The SRB8-11 complex may be involved in the transcriptional repression of a subset of genes regulated by Mediator. It may inhibit the association of the Mediator complex with RNA polymerase II to form the holoenzyme complex.</text>
</comment>
<comment type="subcellular location">
    <subcellularLocation>
        <location evidence="1">Nucleus</location>
    </subcellularLocation>
</comment>
<feature type="region of interest" description="Disordered" evidence="12">
    <location>
        <begin position="1450"/>
        <end position="1547"/>
    </location>
</feature>
<evidence type="ECO:0000256" key="10">
    <source>
        <dbReference type="ARBA" id="ARBA00025661"/>
    </source>
</evidence>
<evidence type="ECO:0000256" key="8">
    <source>
        <dbReference type="ARBA" id="ARBA00023163"/>
    </source>
</evidence>
<evidence type="ECO:0000256" key="1">
    <source>
        <dbReference type="ARBA" id="ARBA00004123"/>
    </source>
</evidence>
<keyword evidence="8" id="KW-0804">Transcription</keyword>
<dbReference type="SMART" id="SM01281">
    <property type="entry name" value="Med12"/>
    <property type="match status" value="1"/>
</dbReference>
<feature type="region of interest" description="Disordered" evidence="12">
    <location>
        <begin position="122"/>
        <end position="141"/>
    </location>
</feature>
<protein>
    <recommendedName>
        <fullName evidence="4">Mediator of RNA polymerase II transcription subunit 12</fullName>
    </recommendedName>
    <alternativeName>
        <fullName evidence="11">Mediator complex subunit 12</fullName>
    </alternativeName>
</protein>
<dbReference type="PANTHER" id="PTHR46567:SF1">
    <property type="entry name" value="MEDIATOR OF RNA POLYMERASE II TRANSCRIPTION SUBUNIT 12"/>
    <property type="match status" value="1"/>
</dbReference>
<dbReference type="Pfam" id="PF25326">
    <property type="entry name" value="ARM_SRB8"/>
    <property type="match status" value="1"/>
</dbReference>
<evidence type="ECO:0000256" key="4">
    <source>
        <dbReference type="ARBA" id="ARBA00019622"/>
    </source>
</evidence>
<keyword evidence="9" id="KW-0539">Nucleus</keyword>
<evidence type="ECO:0000256" key="11">
    <source>
        <dbReference type="ARBA" id="ARBA00032010"/>
    </source>
</evidence>
<evidence type="ECO:0000256" key="9">
    <source>
        <dbReference type="ARBA" id="ARBA00023242"/>
    </source>
</evidence>
<sequence length="1676" mass="184215">MTSRSVLGRPDPLQRSVTGPPHRLPSRGHPTPQQHHAKPQSRQDQPAFSGALGDGDKRFQENLLQNTRVLKGAPAAGPDHKTSPVDATNTAARLPARIASRGKPQLYFDDGSYTTDVFSSAHSSAGANTKTSQGSSAPLLSPTNVIPFPPRPGNQNIEHKVHHDRDVASSGTKSRKGTFEPPQAALCFPAAKPVDFFPWFGNHQEDVLTENVVKSGFPNKGTMHTESQSANQIMKMNIKNKHATTNLSHLFVKVLEARQAAGRLTAPSTFKPPPRVAFTDSKREAWLKELAGPTSSLRRLSRTIPHGIAGKLLLEQCLSKSIPVPRAVWLTKCVGANEMRAFKRKGATAATGAGSETKWIREWTVFVEQFVEGVVHSCGQQTSWKQRMDYTIRLSTHLYNDRLLDQDHYLDWLLSAIEGSQSDKLPIWLLLVQIHWRDLVASRRRGSRLAESLLQHSQNSTLEVGEYTQNPLSRRLDHLLLTLLIAHRGCLLLPQTWKKFEPSLKSLLNRIPERGRHQVDAVITQLGKRNQRLSSGEPQHSSSTQSPEKVLLRTLDMVGHKVDIGVISAQCMSLVPNRRRLIELVLQWACSTCRTGDHRAYLAMRLLGKWNSLGFETDEVIMQFLRSLNSTSRCSKSAAFRIGAGLVRSKRFNVGKYLQWLIATGSALINLGSTEIPCHVQFILELPTSALSEQAENLRRTLLEGMGYSVEAEDEHIESLQLSLVSWLEYVAAASEPVPINSHPPLACETLTARFAASHNLREVLAERMSAAGSPESQEDGFQTSYNTANISLTEVCAIRQLLEQLEDFPVLADALDLITRSTNYNILSAVADTLNCHSRAFATIGALVPVLSNLTKRYSALRHDRMPDKHFLRAFSDLCVKVHAEPQLVAILKYDLSRTEQQSSIAVCSPASDNMDMLHSTNIDSDEEIERILVSGNSMDEQIMGRVFKRMTTRLADLHKGQALDLFVSWFPRLRAFDEKTFERLAHEWVSNLLVEQQLSVLRVALPILVSTSCISLGDVAKRSSKVLVLLGGHDGASAARMSSEILDLLLPSDKLVTSCRPQDAYRHRIEQRRFCSEFVSLILHLVRQSIDLYTKHLPENDRSGLYRMLEGTTLLSVLRSVGIVNKQILLDAFPYQPEDANTEKLLCVKRIINTLLDPTGSLSLATTPLSDQIAVVIDAIDDLSIPFCQLELHMIFLLDKVLSEEGENGVELALLDAIKAAVDRNSSGVSELVSGLGEDVTRKIREHTEEQILNAVPLTGKKGIQSLQQIEVPLESTLNRYLAVVDSISFAPTSLGNHALLNALIDRLKLLNECLSEDASDFFAIGTATDAEIDASVAKICPWLEALLHLTVAHRPSFQAAKGAHLGALLCILRCLLVNPRLQKNPIITQRIFDIAVIFSDDLTDDMRAHFAKAESSKASPGVHTLFIFGGSPSPDGWLGLVMPGHPATSASAAASDSTSQTAAQPQHPSRISSPAGQSTMLRSSTPQQRLAQQQQQQQHQQQQQQQQQRTQGANAQFAQLQRQNSQSRLPQTQQTSAGMFTPYSTPGWNAAQSMQGFAQTQQFGGGQAGFPGSQPGSNFAFSGPIPGAPPTPATPQMMQNMSTGSAAGSTTTSTAQRLGTDLPSAANNNTNNSNSKPVPFLFRRWELLPDTTGSATGNDTALSLQLFGARRVV</sequence>
<keyword evidence="15" id="KW-1185">Reference proteome</keyword>
<dbReference type="GO" id="GO:0006357">
    <property type="term" value="P:regulation of transcription by RNA polymerase II"/>
    <property type="evidence" value="ECO:0007669"/>
    <property type="project" value="InterPro"/>
</dbReference>
<evidence type="ECO:0000313" key="15">
    <source>
        <dbReference type="Proteomes" id="UP000799437"/>
    </source>
</evidence>
<accession>A0A6A6W4I1</accession>
<dbReference type="RefSeq" id="XP_033599974.1">
    <property type="nucleotide sequence ID" value="XM_033749475.1"/>
</dbReference>
<dbReference type="Proteomes" id="UP000799437">
    <property type="component" value="Unassembled WGS sequence"/>
</dbReference>
<evidence type="ECO:0000256" key="2">
    <source>
        <dbReference type="ARBA" id="ARBA00010289"/>
    </source>
</evidence>
<feature type="domain" description="Mediator complex subunit Med12" evidence="13">
    <location>
        <begin position="269"/>
        <end position="332"/>
    </location>
</feature>
<feature type="compositionally biased region" description="Polar residues" evidence="12">
    <location>
        <begin position="1469"/>
        <end position="1489"/>
    </location>
</feature>
<dbReference type="InterPro" id="IPR019035">
    <property type="entry name" value="Mediator_Med12"/>
</dbReference>
<dbReference type="GO" id="GO:0016592">
    <property type="term" value="C:mediator complex"/>
    <property type="evidence" value="ECO:0007669"/>
    <property type="project" value="InterPro"/>
</dbReference>
<evidence type="ECO:0000313" key="14">
    <source>
        <dbReference type="EMBL" id="KAF2757523.1"/>
    </source>
</evidence>
<keyword evidence="7" id="KW-0010">Activator</keyword>
<evidence type="ECO:0000256" key="5">
    <source>
        <dbReference type="ARBA" id="ARBA00022491"/>
    </source>
</evidence>
<dbReference type="GO" id="GO:0003712">
    <property type="term" value="F:transcription coregulator activity"/>
    <property type="evidence" value="ECO:0007669"/>
    <property type="project" value="InterPro"/>
</dbReference>